<evidence type="ECO:0000256" key="12">
    <source>
        <dbReference type="RuleBase" id="RU364130"/>
    </source>
</evidence>
<dbReference type="CDD" id="cd04476">
    <property type="entry name" value="RPA1_DBD_C"/>
    <property type="match status" value="1"/>
</dbReference>
<dbReference type="InterPro" id="IPR031657">
    <property type="entry name" value="REPA_OB_2"/>
</dbReference>
<dbReference type="InterPro" id="IPR013955">
    <property type="entry name" value="Rep_factor-A_C"/>
</dbReference>
<evidence type="ECO:0000256" key="3">
    <source>
        <dbReference type="ARBA" id="ARBA00022705"/>
    </source>
</evidence>
<dbReference type="AlphaFoldDB" id="A0A1Y1I440"/>
<feature type="domain" description="Replication factor A C-terminal" evidence="16">
    <location>
        <begin position="539"/>
        <end position="692"/>
    </location>
</feature>
<dbReference type="STRING" id="105231.A0A1Y1I440"/>
<keyword evidence="3 12" id="KW-0235">DNA replication</keyword>
<evidence type="ECO:0000256" key="13">
    <source>
        <dbReference type="SAM" id="MobiDB-lite"/>
    </source>
</evidence>
<dbReference type="Pfam" id="PF16900">
    <property type="entry name" value="REPA_OB_2"/>
    <property type="match status" value="1"/>
</dbReference>
<dbReference type="GO" id="GO:0043047">
    <property type="term" value="F:single-stranded telomeric DNA binding"/>
    <property type="evidence" value="ECO:0000318"/>
    <property type="project" value="GO_Central"/>
</dbReference>
<feature type="domain" description="Replication factor-A protein 1 N-terminal" evidence="15">
    <location>
        <begin position="4"/>
        <end position="100"/>
    </location>
</feature>
<keyword evidence="5" id="KW-0227">DNA damage</keyword>
<dbReference type="CDD" id="cd04475">
    <property type="entry name" value="RPA1_DBD_B"/>
    <property type="match status" value="1"/>
</dbReference>
<keyword evidence="19" id="KW-1185">Reference proteome</keyword>
<dbReference type="Pfam" id="PF01336">
    <property type="entry name" value="tRNA_anti-codon"/>
    <property type="match status" value="1"/>
</dbReference>
<comment type="subcellular location">
    <subcellularLocation>
        <location evidence="1 12">Nucleus</location>
    </subcellularLocation>
</comment>
<accession>A0A1Y1I440</accession>
<evidence type="ECO:0000256" key="5">
    <source>
        <dbReference type="ARBA" id="ARBA00022763"/>
    </source>
</evidence>
<evidence type="ECO:0000256" key="1">
    <source>
        <dbReference type="ARBA" id="ARBA00004123"/>
    </source>
</evidence>
<dbReference type="Pfam" id="PF04057">
    <property type="entry name" value="Rep-A_N"/>
    <property type="match status" value="1"/>
</dbReference>
<evidence type="ECO:0000256" key="11">
    <source>
        <dbReference type="ARBA" id="ARBA00023242"/>
    </source>
</evidence>
<dbReference type="Pfam" id="PF08646">
    <property type="entry name" value="Rep_fac-A_C"/>
    <property type="match status" value="1"/>
</dbReference>
<evidence type="ECO:0000313" key="19">
    <source>
        <dbReference type="Proteomes" id="UP000054558"/>
    </source>
</evidence>
<dbReference type="GO" id="GO:0000724">
    <property type="term" value="P:double-strand break repair via homologous recombination"/>
    <property type="evidence" value="ECO:0000318"/>
    <property type="project" value="GO_Central"/>
</dbReference>
<evidence type="ECO:0000256" key="4">
    <source>
        <dbReference type="ARBA" id="ARBA00022723"/>
    </source>
</evidence>
<evidence type="ECO:0000259" key="16">
    <source>
        <dbReference type="Pfam" id="PF08646"/>
    </source>
</evidence>
<dbReference type="SUPFAM" id="SSF50249">
    <property type="entry name" value="Nucleic acid-binding proteins"/>
    <property type="match status" value="4"/>
</dbReference>
<dbReference type="Gene3D" id="2.40.50.140">
    <property type="entry name" value="Nucleic acid-binding proteins"/>
    <property type="match status" value="4"/>
</dbReference>
<dbReference type="GO" id="GO:0051321">
    <property type="term" value="P:meiotic cell cycle"/>
    <property type="evidence" value="ECO:0000318"/>
    <property type="project" value="GO_Central"/>
</dbReference>
<protein>
    <recommendedName>
        <fullName evidence="12">Replication protein A subunit</fullName>
    </recommendedName>
</protein>
<dbReference type="OMA" id="DQCDAFY"/>
<keyword evidence="6 12" id="KW-0863">Zinc-finger</keyword>
<keyword evidence="7 12" id="KW-0862">Zinc</keyword>
<evidence type="ECO:0000256" key="7">
    <source>
        <dbReference type="ARBA" id="ARBA00022833"/>
    </source>
</evidence>
<dbReference type="GO" id="GO:0003684">
    <property type="term" value="F:damaged DNA binding"/>
    <property type="evidence" value="ECO:0000318"/>
    <property type="project" value="GO_Central"/>
</dbReference>
<evidence type="ECO:0000256" key="10">
    <source>
        <dbReference type="ARBA" id="ARBA00023204"/>
    </source>
</evidence>
<dbReference type="GO" id="GO:0006289">
    <property type="term" value="P:nucleotide-excision repair"/>
    <property type="evidence" value="ECO:0000318"/>
    <property type="project" value="GO_Central"/>
</dbReference>
<reference evidence="18 19" key="1">
    <citation type="journal article" date="2014" name="Nat. Commun.">
        <title>Klebsormidium flaccidum genome reveals primary factors for plant terrestrial adaptation.</title>
        <authorList>
            <person name="Hori K."/>
            <person name="Maruyama F."/>
            <person name="Fujisawa T."/>
            <person name="Togashi T."/>
            <person name="Yamamoto N."/>
            <person name="Seo M."/>
            <person name="Sato S."/>
            <person name="Yamada T."/>
            <person name="Mori H."/>
            <person name="Tajima N."/>
            <person name="Moriyama T."/>
            <person name="Ikeuchi M."/>
            <person name="Watanabe M."/>
            <person name="Wada H."/>
            <person name="Kobayashi K."/>
            <person name="Saito M."/>
            <person name="Masuda T."/>
            <person name="Sasaki-Sekimoto Y."/>
            <person name="Mashiguchi K."/>
            <person name="Awai K."/>
            <person name="Shimojima M."/>
            <person name="Masuda S."/>
            <person name="Iwai M."/>
            <person name="Nobusawa T."/>
            <person name="Narise T."/>
            <person name="Kondo S."/>
            <person name="Saito H."/>
            <person name="Sato R."/>
            <person name="Murakawa M."/>
            <person name="Ihara Y."/>
            <person name="Oshima-Yamada Y."/>
            <person name="Ohtaka K."/>
            <person name="Satoh M."/>
            <person name="Sonobe K."/>
            <person name="Ishii M."/>
            <person name="Ohtani R."/>
            <person name="Kanamori-Sato M."/>
            <person name="Honoki R."/>
            <person name="Miyazaki D."/>
            <person name="Mochizuki H."/>
            <person name="Umetsu J."/>
            <person name="Higashi K."/>
            <person name="Shibata D."/>
            <person name="Kamiya Y."/>
            <person name="Sato N."/>
            <person name="Nakamura Y."/>
            <person name="Tabata S."/>
            <person name="Ida S."/>
            <person name="Kurokawa K."/>
            <person name="Ohta H."/>
        </authorList>
    </citation>
    <scope>NUCLEOTIDE SEQUENCE [LARGE SCALE GENOMIC DNA]</scope>
    <source>
        <strain evidence="18 19">NIES-2285</strain>
    </source>
</reference>
<dbReference type="FunFam" id="2.40.50.140:FF:000117">
    <property type="entry name" value="Replication protein A subunit"/>
    <property type="match status" value="1"/>
</dbReference>
<dbReference type="CDD" id="cd04474">
    <property type="entry name" value="RPA1_DBD_A"/>
    <property type="match status" value="1"/>
</dbReference>
<dbReference type="PANTHER" id="PTHR23273">
    <property type="entry name" value="REPLICATION FACTOR A 1, RFA1"/>
    <property type="match status" value="1"/>
</dbReference>
<keyword evidence="8 12" id="KW-0238">DNA-binding</keyword>
<dbReference type="CDD" id="cd04477">
    <property type="entry name" value="RPA1N"/>
    <property type="match status" value="1"/>
</dbReference>
<evidence type="ECO:0000256" key="9">
    <source>
        <dbReference type="ARBA" id="ARBA00023172"/>
    </source>
</evidence>
<evidence type="ECO:0000259" key="17">
    <source>
        <dbReference type="Pfam" id="PF16900"/>
    </source>
</evidence>
<dbReference type="GO" id="GO:0007140">
    <property type="term" value="P:male meiotic nuclear division"/>
    <property type="evidence" value="ECO:0007669"/>
    <property type="project" value="UniProtKB-ARBA"/>
</dbReference>
<keyword evidence="4 12" id="KW-0479">Metal-binding</keyword>
<evidence type="ECO:0000256" key="6">
    <source>
        <dbReference type="ARBA" id="ARBA00022771"/>
    </source>
</evidence>
<gene>
    <name evidence="18" type="ORF">KFL_002490180</name>
</gene>
<comment type="function">
    <text evidence="12">Component of the replication protein A complex (RPA) required for DNA recombination, repair and replication. The activity of RPA is mediated by single-stranded DNA binding and protein interactions. Probably involved in repair of double-strand DNA breaks (DSBs) induced by genotoxic stresses.</text>
</comment>
<feature type="compositionally biased region" description="Low complexity" evidence="13">
    <location>
        <begin position="122"/>
        <end position="158"/>
    </location>
</feature>
<dbReference type="GO" id="GO:0008270">
    <property type="term" value="F:zinc ion binding"/>
    <property type="evidence" value="ECO:0007669"/>
    <property type="project" value="UniProtKB-KW"/>
</dbReference>
<dbReference type="InterPro" id="IPR047192">
    <property type="entry name" value="Euk_RPA1_DBD_C"/>
</dbReference>
<dbReference type="InterPro" id="IPR004591">
    <property type="entry name" value="Rfa1"/>
</dbReference>
<keyword evidence="11 12" id="KW-0539">Nucleus</keyword>
<feature type="domain" description="OB" evidence="14">
    <location>
        <begin position="270"/>
        <end position="353"/>
    </location>
</feature>
<organism evidence="18 19">
    <name type="scientific">Klebsormidium nitens</name>
    <name type="common">Green alga</name>
    <name type="synonym">Ulothrix nitens</name>
    <dbReference type="NCBI Taxonomy" id="105231"/>
    <lineage>
        <taxon>Eukaryota</taxon>
        <taxon>Viridiplantae</taxon>
        <taxon>Streptophyta</taxon>
        <taxon>Klebsormidiophyceae</taxon>
        <taxon>Klebsormidiales</taxon>
        <taxon>Klebsormidiaceae</taxon>
        <taxon>Klebsormidium</taxon>
    </lineage>
</organism>
<feature type="region of interest" description="Disordered" evidence="13">
    <location>
        <begin position="107"/>
        <end position="164"/>
    </location>
</feature>
<evidence type="ECO:0000256" key="2">
    <source>
        <dbReference type="ARBA" id="ARBA00005690"/>
    </source>
</evidence>
<dbReference type="FunFam" id="2.40.50.140:FF:000090">
    <property type="entry name" value="Replication protein A subunit"/>
    <property type="match status" value="1"/>
</dbReference>
<proteinExistence type="inferred from homology"/>
<dbReference type="InterPro" id="IPR012340">
    <property type="entry name" value="NA-bd_OB-fold"/>
</dbReference>
<dbReference type="OrthoDB" id="1751331at2759"/>
<evidence type="ECO:0000259" key="15">
    <source>
        <dbReference type="Pfam" id="PF04057"/>
    </source>
</evidence>
<keyword evidence="10" id="KW-0234">DNA repair</keyword>
<name>A0A1Y1I440_KLENI</name>
<comment type="subunit">
    <text evidence="12">Heterotrimer of RPA1, RPA2 and RPA3 (canonical replication protein A complex).</text>
</comment>
<feature type="domain" description="Replication protein A OB" evidence="17">
    <location>
        <begin position="380"/>
        <end position="484"/>
    </location>
</feature>
<dbReference type="Proteomes" id="UP000054558">
    <property type="component" value="Unassembled WGS sequence"/>
</dbReference>
<dbReference type="NCBIfam" id="TIGR00617">
    <property type="entry name" value="rpa1"/>
    <property type="match status" value="1"/>
</dbReference>
<comment type="similarity">
    <text evidence="2 12">Belongs to the replication factor A protein 1 family.</text>
</comment>
<evidence type="ECO:0000313" key="18">
    <source>
        <dbReference type="EMBL" id="GAQ85700.1"/>
    </source>
</evidence>
<evidence type="ECO:0000256" key="8">
    <source>
        <dbReference type="ARBA" id="ARBA00023125"/>
    </source>
</evidence>
<sequence length="819" mass="87355">MVELTKDAIQLIQAGQTDLQAVVQVTDIKPIGNQSGPQERFRLALTDGSQIQQAMLATQLNDFVKTGRVKKNSILVLQEYICNTVQNRKIIIVLSLEVLQLDAEPLGPPQPGPAVPGSVINPGAGPNGFQAQQGPPQASGGYQAAPPAQAPLTPGYGNPAPPSNPYANAAPAAAPAYNSGYGQANGGYGQPAANGFGGGGMGRGMSMGGMGGGMAGGMGGGMGGGYGQGRGAMGAPATAPQYSSRGPIARNQAPARIAPISSLNPYQNKWTIKARVTLKSDIRRYHNQKGDGKVFSIDLLDSEGGEVRATCFNQTVDKFYELFEEGKVYLITGGSLKPTRKEFNHLKNEWEIMLDNNTVVQLSMDEDGSIPQQVYDFKTIDVIENEARESMVDVIGVVETVLPTNIITRKDGRETEKRSLTIKDTSGKSVEVTLWGSFCNREGQRLQDSLDNGQHPVLAVKGGRTSDFSGRTIGTISTSQLAIDPDIVEAHRLKAWYESEGRSLAPQSISREASGGRETRKFVAQIKDEGLGRGNKPDYIAVRGTIAFIKQENPYYAACPNKVEGDRQCNKKLTPSTGGWACERCNRDDIPAPEYRYLLGVQLKDHTGGEWVTAFQETGEDIMGMNAGELYRLKEEADNTGNNIPYTNAFVNAQFDHWLMKLKVKEETYNDERRIKVQIIKAEKADFATESKVVAEQIAKLSRARTEVRAMPTAPAGAGAGAGINATGAVRRGTSQARARAEAAVGSVTAAAVVEEEEEGAVLRAEAASSAASRVTGAHNAHLVAVAGEDGVVTEAVAADTEAVVAGMEVEAEGIRERS</sequence>
<dbReference type="GO" id="GO:0005662">
    <property type="term" value="C:DNA replication factor A complex"/>
    <property type="evidence" value="ECO:0000318"/>
    <property type="project" value="GO_Central"/>
</dbReference>
<dbReference type="InterPro" id="IPR007199">
    <property type="entry name" value="Rep_factor-A_N"/>
</dbReference>
<keyword evidence="9" id="KW-0233">DNA recombination</keyword>
<evidence type="ECO:0000259" key="14">
    <source>
        <dbReference type="Pfam" id="PF01336"/>
    </source>
</evidence>
<dbReference type="InterPro" id="IPR004365">
    <property type="entry name" value="NA-bd_OB_tRNA"/>
</dbReference>
<dbReference type="FunFam" id="2.40.50.140:FF:000041">
    <property type="entry name" value="Replication protein A subunit"/>
    <property type="match status" value="1"/>
</dbReference>
<dbReference type="GO" id="GO:0007004">
    <property type="term" value="P:telomere maintenance via telomerase"/>
    <property type="evidence" value="ECO:0000318"/>
    <property type="project" value="GO_Central"/>
</dbReference>
<dbReference type="GO" id="GO:0006260">
    <property type="term" value="P:DNA replication"/>
    <property type="evidence" value="ECO:0000318"/>
    <property type="project" value="GO_Central"/>
</dbReference>
<dbReference type="PANTHER" id="PTHR23273:SF4">
    <property type="entry name" value="REPLICATION PROTEIN A OB DOMAIN-CONTAINING PROTEIN"/>
    <property type="match status" value="1"/>
</dbReference>
<dbReference type="FunFam" id="2.40.50.140:FF:000064">
    <property type="entry name" value="Replication protein A subunit"/>
    <property type="match status" value="1"/>
</dbReference>
<dbReference type="EMBL" id="DF237198">
    <property type="protein sequence ID" value="GAQ85700.1"/>
    <property type="molecule type" value="Genomic_DNA"/>
</dbReference>